<dbReference type="Pfam" id="PF00167">
    <property type="entry name" value="FGF"/>
    <property type="match status" value="1"/>
</dbReference>
<dbReference type="SUPFAM" id="SSF50353">
    <property type="entry name" value="Cytokine"/>
    <property type="match status" value="1"/>
</dbReference>
<dbReference type="GO" id="GO:0008083">
    <property type="term" value="F:growth factor activity"/>
    <property type="evidence" value="ECO:0007669"/>
    <property type="project" value="InterPro"/>
</dbReference>
<dbReference type="Gene3D" id="2.80.10.50">
    <property type="match status" value="1"/>
</dbReference>
<reference evidence="3" key="1">
    <citation type="submission" date="2025-08" db="UniProtKB">
        <authorList>
            <consortium name="Ensembl"/>
        </authorList>
    </citation>
    <scope>IDENTIFICATION</scope>
</reference>
<dbReference type="STRING" id="1676925.ENSPKIP00000019169"/>
<dbReference type="Proteomes" id="UP000261540">
    <property type="component" value="Unplaced"/>
</dbReference>
<dbReference type="PROSITE" id="PS00247">
    <property type="entry name" value="HBGF_FGF"/>
    <property type="match status" value="1"/>
</dbReference>
<dbReference type="AlphaFoldDB" id="A0A3B3RL30"/>
<evidence type="ECO:0000313" key="3">
    <source>
        <dbReference type="Ensembl" id="ENSPKIP00000019169.1"/>
    </source>
</evidence>
<dbReference type="InterPro" id="IPR002209">
    <property type="entry name" value="Fibroblast_GF_fam"/>
</dbReference>
<reference evidence="3" key="2">
    <citation type="submission" date="2025-09" db="UniProtKB">
        <authorList>
            <consortium name="Ensembl"/>
        </authorList>
    </citation>
    <scope>IDENTIFICATION</scope>
</reference>
<evidence type="ECO:0000256" key="2">
    <source>
        <dbReference type="RuleBase" id="RU049442"/>
    </source>
</evidence>
<evidence type="ECO:0000313" key="4">
    <source>
        <dbReference type="Proteomes" id="UP000261540"/>
    </source>
</evidence>
<dbReference type="InterPro" id="IPR008996">
    <property type="entry name" value="IL1/FGF"/>
</dbReference>
<dbReference type="Ensembl" id="ENSPKIT00000036012.1">
    <property type="protein sequence ID" value="ENSPKIP00000019169.1"/>
    <property type="gene ID" value="ENSPKIG00000004452.1"/>
</dbReference>
<evidence type="ECO:0000256" key="1">
    <source>
        <dbReference type="ARBA" id="ARBA00007936"/>
    </source>
</evidence>
<sequence>IHVILNTTSPPSGQSDHVRERHLYTEDKRRGLFLEICPDGVVKGTPIQTENSVLQLRSVRAGETVIQASSSFLYLCANKKGHLWGQRIYTEADCTFKELLLEDGYTLFLSVNHDIPVSLTSKRPPGKHLPPFSRFLPMQNVLHMESGEEKQSEFPMKNKEHLDLDSDDPFGMRLGESVISPAFNLNVPAAR</sequence>
<protein>
    <recommendedName>
        <fullName evidence="2">Fibroblast growth factor</fullName>
        <shortName evidence="2">FGF</shortName>
    </recommendedName>
</protein>
<accession>A0A3B3RL30</accession>
<dbReference type="PANTHER" id="PTHR11486">
    <property type="entry name" value="FIBROBLAST GROWTH FACTOR"/>
    <property type="match status" value="1"/>
</dbReference>
<proteinExistence type="inferred from homology"/>
<name>A0A3B3RL30_9TELE</name>
<dbReference type="GeneTree" id="ENSGT00940000167425"/>
<organism evidence="3 4">
    <name type="scientific">Paramormyrops kingsleyae</name>
    <dbReference type="NCBI Taxonomy" id="1676925"/>
    <lineage>
        <taxon>Eukaryota</taxon>
        <taxon>Metazoa</taxon>
        <taxon>Chordata</taxon>
        <taxon>Craniata</taxon>
        <taxon>Vertebrata</taxon>
        <taxon>Euteleostomi</taxon>
        <taxon>Actinopterygii</taxon>
        <taxon>Neopterygii</taxon>
        <taxon>Teleostei</taxon>
        <taxon>Osteoglossocephala</taxon>
        <taxon>Osteoglossomorpha</taxon>
        <taxon>Osteoglossiformes</taxon>
        <taxon>Mormyridae</taxon>
        <taxon>Paramormyrops</taxon>
    </lineage>
</organism>
<dbReference type="SMART" id="SM00442">
    <property type="entry name" value="FGF"/>
    <property type="match status" value="1"/>
</dbReference>
<keyword evidence="4" id="KW-1185">Reference proteome</keyword>
<comment type="similarity">
    <text evidence="1 2">Belongs to the heparin-binding growth factors family.</text>
</comment>